<reference evidence="8" key="2">
    <citation type="submission" date="2013-12" db="EMBL/GenBank/DDBJ databases">
        <title>Evolution of pathogenesis and genome organization in the Tremellales.</title>
        <authorList>
            <person name="Cuomo C."/>
            <person name="Litvintseva A."/>
            <person name="Heitman J."/>
            <person name="Chen Y."/>
            <person name="Sun S."/>
            <person name="Springer D."/>
            <person name="Dromer F."/>
            <person name="Young S."/>
            <person name="Zeng Q."/>
            <person name="Chapman S."/>
            <person name="Gujja S."/>
            <person name="Saif S."/>
            <person name="Birren B."/>
        </authorList>
    </citation>
    <scope>NUCLEOTIDE SEQUENCE [LARGE SCALE GENOMIC DNA]</scope>
    <source>
        <strain evidence="8">BCC8398</strain>
    </source>
</reference>
<feature type="compositionally biased region" description="Low complexity" evidence="6">
    <location>
        <begin position="181"/>
        <end position="195"/>
    </location>
</feature>
<name>A0A1B9GQS8_9TREE</name>
<feature type="compositionally biased region" description="Basic and acidic residues" evidence="6">
    <location>
        <begin position="212"/>
        <end position="248"/>
    </location>
</feature>
<keyword evidence="8" id="KW-1185">Reference proteome</keyword>
<accession>A0A1B9GQS8</accession>
<sequence length="572" mass="59196">MARPTTASQPFKTDSLVPSSLPSATLGRRRPASNRASPFGIGLDGSDDSALGLGEGATPEERAQKLLDREHERWNERIDKEIGGMVGALKEIVELADIGQTPSPLLSSTLPLHLRLRTSSLIRGSQNIRDLAHELKLLLLLGDEQGTASRRDREHREVREEVRKKRKEVGAVLGDFMGGKTAAPGAAAAGSSSTAPIPPKAGAGRDTSGSTRESDTRPGVDGALGDKGRLDGSNTHKGEDNETVRESDDVAPPNTIKSNEEEEDVSRVRRTGQEDENAPMQVDQNTNGVDPHVHVDASAPAQARAQAAGRSESSVPSPEGGSERVSGEGADSLSPTTSGEAVVETEPQQGTIADKVNADVGTQQNDLNMGASARADASITTQPPSSGEVQNSEPVTTGIDPTDSTTTTSAAAAAESLEPTIPPPFIAPKQTIDHPTQQHEDNEFSAPIPPPVHLESQIPITATSAAPVDVAGEPSSGASEPVSGPRAVVAPAPETGARESHQEGGTDDSMDIDVSADAPQSTWGTTATTTAAAAVASNAPVDTLGFAGADDTEAVSGGGDENDDDDEFEEVS</sequence>
<feature type="region of interest" description="Disordered" evidence="6">
    <location>
        <begin position="543"/>
        <end position="572"/>
    </location>
</feature>
<evidence type="ECO:0000313" key="7">
    <source>
        <dbReference type="EMBL" id="OCF33328.1"/>
    </source>
</evidence>
<keyword evidence="3" id="KW-0805">Transcription regulation</keyword>
<feature type="compositionally biased region" description="Low complexity" evidence="6">
    <location>
        <begin position="402"/>
        <end position="414"/>
    </location>
</feature>
<dbReference type="STRING" id="1296120.A0A1B9GQS8"/>
<organism evidence="7 8">
    <name type="scientific">Kwoniella heveanensis BCC8398</name>
    <dbReference type="NCBI Taxonomy" id="1296120"/>
    <lineage>
        <taxon>Eukaryota</taxon>
        <taxon>Fungi</taxon>
        <taxon>Dikarya</taxon>
        <taxon>Basidiomycota</taxon>
        <taxon>Agaricomycotina</taxon>
        <taxon>Tremellomycetes</taxon>
        <taxon>Tremellales</taxon>
        <taxon>Cryptococcaceae</taxon>
        <taxon>Kwoniella</taxon>
    </lineage>
</organism>
<comment type="subcellular location">
    <subcellularLocation>
        <location evidence="1">Nucleus</location>
    </subcellularLocation>
</comment>
<protein>
    <submittedName>
        <fullName evidence="7">Uncharacterized protein</fullName>
    </submittedName>
</protein>
<feature type="region of interest" description="Disordered" evidence="6">
    <location>
        <begin position="176"/>
        <end position="525"/>
    </location>
</feature>
<evidence type="ECO:0000256" key="4">
    <source>
        <dbReference type="ARBA" id="ARBA00023163"/>
    </source>
</evidence>
<keyword evidence="4" id="KW-0804">Transcription</keyword>
<gene>
    <name evidence="7" type="ORF">I316_05069</name>
</gene>
<evidence type="ECO:0000256" key="1">
    <source>
        <dbReference type="ARBA" id="ARBA00004123"/>
    </source>
</evidence>
<evidence type="ECO:0000256" key="2">
    <source>
        <dbReference type="ARBA" id="ARBA00005942"/>
    </source>
</evidence>
<feature type="compositionally biased region" description="Low complexity" evidence="6">
    <location>
        <begin position="297"/>
        <end position="320"/>
    </location>
</feature>
<dbReference type="AlphaFoldDB" id="A0A1B9GQS8"/>
<feature type="region of interest" description="Disordered" evidence="6">
    <location>
        <begin position="1"/>
        <end position="55"/>
    </location>
</feature>
<dbReference type="GO" id="GO:0006357">
    <property type="term" value="P:regulation of transcription by RNA polymerase II"/>
    <property type="evidence" value="ECO:0007669"/>
    <property type="project" value="InterPro"/>
</dbReference>
<dbReference type="EMBL" id="KV700126">
    <property type="protein sequence ID" value="OCF33328.1"/>
    <property type="molecule type" value="Genomic_DNA"/>
</dbReference>
<dbReference type="Proteomes" id="UP000092666">
    <property type="component" value="Unassembled WGS sequence"/>
</dbReference>
<evidence type="ECO:0000256" key="3">
    <source>
        <dbReference type="ARBA" id="ARBA00023015"/>
    </source>
</evidence>
<evidence type="ECO:0000256" key="5">
    <source>
        <dbReference type="ARBA" id="ARBA00023242"/>
    </source>
</evidence>
<dbReference type="OrthoDB" id="203279at2759"/>
<dbReference type="InterPro" id="IPR009332">
    <property type="entry name" value="Med22"/>
</dbReference>
<evidence type="ECO:0000313" key="8">
    <source>
        <dbReference type="Proteomes" id="UP000092666"/>
    </source>
</evidence>
<dbReference type="Pfam" id="PF06179">
    <property type="entry name" value="Med22"/>
    <property type="match status" value="1"/>
</dbReference>
<feature type="compositionally biased region" description="Polar residues" evidence="6">
    <location>
        <begin position="1"/>
        <end position="23"/>
    </location>
</feature>
<dbReference type="GO" id="GO:0016592">
    <property type="term" value="C:mediator complex"/>
    <property type="evidence" value="ECO:0007669"/>
    <property type="project" value="InterPro"/>
</dbReference>
<dbReference type="GO" id="GO:0003712">
    <property type="term" value="F:transcription coregulator activity"/>
    <property type="evidence" value="ECO:0007669"/>
    <property type="project" value="InterPro"/>
</dbReference>
<comment type="similarity">
    <text evidence="2">Belongs to the Mediator complex subunit 22 family.</text>
</comment>
<proteinExistence type="inferred from homology"/>
<feature type="compositionally biased region" description="Polar residues" evidence="6">
    <location>
        <begin position="378"/>
        <end position="395"/>
    </location>
</feature>
<keyword evidence="5" id="KW-0539">Nucleus</keyword>
<evidence type="ECO:0000256" key="6">
    <source>
        <dbReference type="SAM" id="MobiDB-lite"/>
    </source>
</evidence>
<reference evidence="7 8" key="1">
    <citation type="submission" date="2013-07" db="EMBL/GenBank/DDBJ databases">
        <title>The Genome Sequence of Cryptococcus heveanensis BCC8398.</title>
        <authorList>
            <consortium name="The Broad Institute Genome Sequencing Platform"/>
            <person name="Cuomo C."/>
            <person name="Litvintseva A."/>
            <person name="Chen Y."/>
            <person name="Heitman J."/>
            <person name="Sun S."/>
            <person name="Springer D."/>
            <person name="Dromer F."/>
            <person name="Young S.K."/>
            <person name="Zeng Q."/>
            <person name="Gargeya S."/>
            <person name="Fitzgerald M."/>
            <person name="Abouelleil A."/>
            <person name="Alvarado L."/>
            <person name="Berlin A.M."/>
            <person name="Chapman S.B."/>
            <person name="Dewar J."/>
            <person name="Goldberg J."/>
            <person name="Griggs A."/>
            <person name="Gujja S."/>
            <person name="Hansen M."/>
            <person name="Howarth C."/>
            <person name="Imamovic A."/>
            <person name="Larimer J."/>
            <person name="McCowan C."/>
            <person name="Murphy C."/>
            <person name="Pearson M."/>
            <person name="Priest M."/>
            <person name="Roberts A."/>
            <person name="Saif S."/>
            <person name="Shea T."/>
            <person name="Sykes S."/>
            <person name="Wortman J."/>
            <person name="Nusbaum C."/>
            <person name="Birren B."/>
        </authorList>
    </citation>
    <scope>NUCLEOTIDE SEQUENCE [LARGE SCALE GENOMIC DNA]</scope>
    <source>
        <strain evidence="7 8">BCC8398</strain>
    </source>
</reference>
<feature type="compositionally biased region" description="Acidic residues" evidence="6">
    <location>
        <begin position="560"/>
        <end position="572"/>
    </location>
</feature>